<gene>
    <name evidence="8" type="ORF">SAMN05216236_1343</name>
</gene>
<dbReference type="InterPro" id="IPR018117">
    <property type="entry name" value="C5_DNA_meth_AS"/>
</dbReference>
<keyword evidence="5" id="KW-0680">Restriction system</keyword>
<feature type="active site" evidence="7">
    <location>
        <position position="76"/>
    </location>
</feature>
<dbReference type="PANTHER" id="PTHR10629">
    <property type="entry name" value="CYTOSINE-SPECIFIC METHYLTRANSFERASE"/>
    <property type="match status" value="1"/>
</dbReference>
<keyword evidence="9" id="KW-1185">Reference proteome</keyword>
<dbReference type="GO" id="GO:0009307">
    <property type="term" value="P:DNA restriction-modification system"/>
    <property type="evidence" value="ECO:0007669"/>
    <property type="project" value="UniProtKB-KW"/>
</dbReference>
<evidence type="ECO:0000256" key="2">
    <source>
        <dbReference type="ARBA" id="ARBA00022603"/>
    </source>
</evidence>
<evidence type="ECO:0000256" key="3">
    <source>
        <dbReference type="ARBA" id="ARBA00022679"/>
    </source>
</evidence>
<dbReference type="Proteomes" id="UP000182466">
    <property type="component" value="Unassembled WGS sequence"/>
</dbReference>
<comment type="similarity">
    <text evidence="7">Belongs to the class I-like SAM-binding methyltransferase superfamily. C5-methyltransferase family.</text>
</comment>
<protein>
    <recommendedName>
        <fullName evidence="1">DNA (cytosine-5-)-methyltransferase</fullName>
        <ecNumber evidence="1">2.1.1.37</ecNumber>
    </recommendedName>
</protein>
<dbReference type="PROSITE" id="PS51679">
    <property type="entry name" value="SAM_MT_C5"/>
    <property type="match status" value="1"/>
</dbReference>
<evidence type="ECO:0000256" key="6">
    <source>
        <dbReference type="ARBA" id="ARBA00047422"/>
    </source>
</evidence>
<dbReference type="Gene3D" id="3.40.50.150">
    <property type="entry name" value="Vaccinia Virus protein VP39"/>
    <property type="match status" value="1"/>
</dbReference>
<dbReference type="PROSITE" id="PS00094">
    <property type="entry name" value="C5_MTASE_1"/>
    <property type="match status" value="1"/>
</dbReference>
<evidence type="ECO:0000256" key="4">
    <source>
        <dbReference type="ARBA" id="ARBA00022691"/>
    </source>
</evidence>
<dbReference type="EMBL" id="FPAW01000034">
    <property type="protein sequence ID" value="SFU14839.1"/>
    <property type="molecule type" value="Genomic_DNA"/>
</dbReference>
<evidence type="ECO:0000256" key="1">
    <source>
        <dbReference type="ARBA" id="ARBA00011975"/>
    </source>
</evidence>
<dbReference type="OrthoDB" id="9813719at2"/>
<evidence type="ECO:0000256" key="5">
    <source>
        <dbReference type="ARBA" id="ARBA00022747"/>
    </source>
</evidence>
<name>A0A1I7DT65_9RHOB</name>
<dbReference type="GO" id="GO:0003677">
    <property type="term" value="F:DNA binding"/>
    <property type="evidence" value="ECO:0007669"/>
    <property type="project" value="TreeGrafter"/>
</dbReference>
<evidence type="ECO:0000313" key="9">
    <source>
        <dbReference type="Proteomes" id="UP000182466"/>
    </source>
</evidence>
<dbReference type="GO" id="GO:0003886">
    <property type="term" value="F:DNA (cytosine-5-)-methyltransferase activity"/>
    <property type="evidence" value="ECO:0007669"/>
    <property type="project" value="UniProtKB-EC"/>
</dbReference>
<keyword evidence="4 7" id="KW-0949">S-adenosyl-L-methionine</keyword>
<proteinExistence type="inferred from homology"/>
<evidence type="ECO:0000256" key="7">
    <source>
        <dbReference type="PROSITE-ProRule" id="PRU01016"/>
    </source>
</evidence>
<dbReference type="GO" id="GO:0044027">
    <property type="term" value="P:negative regulation of gene expression via chromosomal CpG island methylation"/>
    <property type="evidence" value="ECO:0007669"/>
    <property type="project" value="TreeGrafter"/>
</dbReference>
<sequence>MGLESTSIDLFCGAGGLSLGPERAGFHSVLGLDTNRDAMETYRRRFPNAKTEEQSIVDFDFRQWHGVDLVAGGPPCQPFSNGDKRLAAQDARDMLPEFARAVNGVIPRAFIMDERRWPACAAQPRIHDRDHGFVQLKIHNPFPSGGQRCRLRCGAATHSRPAHRPAQRSGRFP</sequence>
<evidence type="ECO:0000313" key="8">
    <source>
        <dbReference type="EMBL" id="SFU14839.1"/>
    </source>
</evidence>
<accession>A0A1I7DT65</accession>
<dbReference type="SUPFAM" id="SSF53335">
    <property type="entry name" value="S-adenosyl-L-methionine-dependent methyltransferases"/>
    <property type="match status" value="1"/>
</dbReference>
<dbReference type="InterPro" id="IPR050390">
    <property type="entry name" value="C5-Methyltransferase"/>
</dbReference>
<dbReference type="EC" id="2.1.1.37" evidence="1"/>
<dbReference type="PANTHER" id="PTHR10629:SF52">
    <property type="entry name" value="DNA (CYTOSINE-5)-METHYLTRANSFERASE 1"/>
    <property type="match status" value="1"/>
</dbReference>
<keyword evidence="3 7" id="KW-0808">Transferase</keyword>
<dbReference type="GO" id="GO:0032259">
    <property type="term" value="P:methylation"/>
    <property type="evidence" value="ECO:0007669"/>
    <property type="project" value="UniProtKB-KW"/>
</dbReference>
<dbReference type="STRING" id="999627.SAMN05216236_1343"/>
<comment type="catalytic activity">
    <reaction evidence="6">
        <text>a 2'-deoxycytidine in DNA + S-adenosyl-L-methionine = a 5-methyl-2'-deoxycytidine in DNA + S-adenosyl-L-homocysteine + H(+)</text>
        <dbReference type="Rhea" id="RHEA:13681"/>
        <dbReference type="Rhea" id="RHEA-COMP:11369"/>
        <dbReference type="Rhea" id="RHEA-COMP:11370"/>
        <dbReference type="ChEBI" id="CHEBI:15378"/>
        <dbReference type="ChEBI" id="CHEBI:57856"/>
        <dbReference type="ChEBI" id="CHEBI:59789"/>
        <dbReference type="ChEBI" id="CHEBI:85452"/>
        <dbReference type="ChEBI" id="CHEBI:85454"/>
        <dbReference type="EC" id="2.1.1.37"/>
    </reaction>
</comment>
<dbReference type="AlphaFoldDB" id="A0A1I7DT65"/>
<reference evidence="8 9" key="1">
    <citation type="submission" date="2016-10" db="EMBL/GenBank/DDBJ databases">
        <authorList>
            <person name="de Groot N.N."/>
        </authorList>
    </citation>
    <scope>NUCLEOTIDE SEQUENCE [LARGE SCALE GENOMIC DNA]</scope>
    <source>
        <strain evidence="8 9">CGMCC 1.10959</strain>
    </source>
</reference>
<keyword evidence="2 7" id="KW-0489">Methyltransferase</keyword>
<dbReference type="Pfam" id="PF00145">
    <property type="entry name" value="DNA_methylase"/>
    <property type="match status" value="1"/>
</dbReference>
<dbReference type="InterPro" id="IPR029063">
    <property type="entry name" value="SAM-dependent_MTases_sf"/>
</dbReference>
<dbReference type="InterPro" id="IPR001525">
    <property type="entry name" value="C5_MeTfrase"/>
</dbReference>
<organism evidence="8 9">
    <name type="scientific">Sedimentitalea nanhaiensis</name>
    <dbReference type="NCBI Taxonomy" id="999627"/>
    <lineage>
        <taxon>Bacteria</taxon>
        <taxon>Pseudomonadati</taxon>
        <taxon>Pseudomonadota</taxon>
        <taxon>Alphaproteobacteria</taxon>
        <taxon>Rhodobacterales</taxon>
        <taxon>Paracoccaceae</taxon>
        <taxon>Sedimentitalea</taxon>
    </lineage>
</organism>